<evidence type="ECO:0000313" key="2">
    <source>
        <dbReference type="EMBL" id="UVI30244.1"/>
    </source>
</evidence>
<protein>
    <submittedName>
        <fullName evidence="2">CDP-glucose 4,6-dehydratase</fullName>
        <ecNumber evidence="2">4.2.1.45</ecNumber>
    </submittedName>
</protein>
<evidence type="ECO:0000259" key="1">
    <source>
        <dbReference type="Pfam" id="PF16363"/>
    </source>
</evidence>
<dbReference type="Gene3D" id="3.90.25.10">
    <property type="entry name" value="UDP-galactose 4-epimerase, domain 1"/>
    <property type="match status" value="1"/>
</dbReference>
<organism evidence="2 3">
    <name type="scientific">Paenibacillus spongiae</name>
    <dbReference type="NCBI Taxonomy" id="2909671"/>
    <lineage>
        <taxon>Bacteria</taxon>
        <taxon>Bacillati</taxon>
        <taxon>Bacillota</taxon>
        <taxon>Bacilli</taxon>
        <taxon>Bacillales</taxon>
        <taxon>Paenibacillaceae</taxon>
        <taxon>Paenibacillus</taxon>
    </lineage>
</organism>
<accession>A0ABY5S950</accession>
<dbReference type="InterPro" id="IPR036291">
    <property type="entry name" value="NAD(P)-bd_dom_sf"/>
</dbReference>
<name>A0ABY5S950_9BACL</name>
<dbReference type="CDD" id="cd05252">
    <property type="entry name" value="CDP_GD_SDR_e"/>
    <property type="match status" value="1"/>
</dbReference>
<dbReference type="InterPro" id="IPR013445">
    <property type="entry name" value="CDP_4_6_deHydtase"/>
</dbReference>
<sequence>MIGFWQNKKVFVTGHTGFKGSWLCMLLHQLGAKVVGYALNPPTTPSLFELCQVEQLLVKSVIADIRDLELLKKEMTAFQPDIVIHMAAQPLVRESYQIPVDTYAINVMGTVHLFEAVRHTESVRAVVNVTTDKCYDNKEWAWGYRENEPLGGHDPYSSSKACSELVTSAYRNSYFHSDDYDRHGVAIATARAGNVIGGGDWARDRLIPDCTQSLLAGEPITIRNPHSIRPWQHVLEPLSGYLCIARKLYESGVTYAEAWNFGPEDSDAKPVEWIVRKMCEKWQGSAGYLIADGGHLHEATYLKLDCSKAMQQLNWTPRWDLNQALDSIIEWTQAYKNGSDLRSVCFNQINHYFQQTAERL</sequence>
<reference evidence="2" key="1">
    <citation type="submission" date="2022-01" db="EMBL/GenBank/DDBJ databases">
        <title>Paenibacillus spongiae sp. nov., isolated from marine sponge.</title>
        <authorList>
            <person name="Li Z."/>
            <person name="Zhang M."/>
        </authorList>
    </citation>
    <scope>NUCLEOTIDE SEQUENCE</scope>
    <source>
        <strain evidence="2">PHS-Z3</strain>
    </source>
</reference>
<evidence type="ECO:0000313" key="3">
    <source>
        <dbReference type="Proteomes" id="UP001057877"/>
    </source>
</evidence>
<dbReference type="PANTHER" id="PTHR43000">
    <property type="entry name" value="DTDP-D-GLUCOSE 4,6-DEHYDRATASE-RELATED"/>
    <property type="match status" value="1"/>
</dbReference>
<dbReference type="EC" id="4.2.1.45" evidence="2"/>
<dbReference type="GO" id="GO:0047733">
    <property type="term" value="F:CDP-glucose 4,6-dehydratase activity"/>
    <property type="evidence" value="ECO:0007669"/>
    <property type="project" value="UniProtKB-EC"/>
</dbReference>
<dbReference type="SUPFAM" id="SSF51735">
    <property type="entry name" value="NAD(P)-binding Rossmann-fold domains"/>
    <property type="match status" value="1"/>
</dbReference>
<keyword evidence="2" id="KW-0456">Lyase</keyword>
<gene>
    <name evidence="2" type="primary">rfbG</name>
    <name evidence="2" type="ORF">L1F29_33595</name>
</gene>
<feature type="domain" description="NAD(P)-binding" evidence="1">
    <location>
        <begin position="11"/>
        <end position="325"/>
    </location>
</feature>
<dbReference type="InterPro" id="IPR016040">
    <property type="entry name" value="NAD(P)-bd_dom"/>
</dbReference>
<dbReference type="Pfam" id="PF16363">
    <property type="entry name" value="GDP_Man_Dehyd"/>
    <property type="match status" value="1"/>
</dbReference>
<dbReference type="RefSeq" id="WP_258386314.1">
    <property type="nucleotide sequence ID" value="NZ_CP091430.1"/>
</dbReference>
<keyword evidence="3" id="KW-1185">Reference proteome</keyword>
<dbReference type="Gene3D" id="3.40.50.720">
    <property type="entry name" value="NAD(P)-binding Rossmann-like Domain"/>
    <property type="match status" value="1"/>
</dbReference>
<dbReference type="Proteomes" id="UP001057877">
    <property type="component" value="Chromosome"/>
</dbReference>
<dbReference type="EMBL" id="CP091430">
    <property type="protein sequence ID" value="UVI30244.1"/>
    <property type="molecule type" value="Genomic_DNA"/>
</dbReference>
<proteinExistence type="predicted"/>
<dbReference type="NCBIfam" id="TIGR02622">
    <property type="entry name" value="CDP_4_6_dhtase"/>
    <property type="match status" value="1"/>
</dbReference>